<keyword evidence="1" id="KW-0732">Signal</keyword>
<dbReference type="GeneID" id="29923085"/>
<organism evidence="2 3">
    <name type="scientific">Pseudoalteromonas luteoviolacea (strain 2ta16)</name>
    <dbReference type="NCBI Taxonomy" id="1353533"/>
    <lineage>
        <taxon>Bacteria</taxon>
        <taxon>Pseudomonadati</taxon>
        <taxon>Pseudomonadota</taxon>
        <taxon>Gammaproteobacteria</taxon>
        <taxon>Alteromonadales</taxon>
        <taxon>Pseudoalteromonadaceae</taxon>
        <taxon>Pseudoalteromonas</taxon>
    </lineage>
</organism>
<evidence type="ECO:0008006" key="4">
    <source>
        <dbReference type="Google" id="ProtNLM"/>
    </source>
</evidence>
<gene>
    <name evidence="2" type="ORF">PL2TA16_04209</name>
</gene>
<dbReference type="Proteomes" id="UP000017820">
    <property type="component" value="Unassembled WGS sequence"/>
</dbReference>
<name>V4H4K7_PSEL2</name>
<reference evidence="2 3" key="1">
    <citation type="submission" date="2013-07" db="EMBL/GenBank/DDBJ databases">
        <title>Draft genome sequence of Pseudoalteromonas luteoviolacea 2ta16.</title>
        <authorList>
            <person name="Allen E.E."/>
            <person name="Azam F."/>
            <person name="Podell S."/>
        </authorList>
    </citation>
    <scope>NUCLEOTIDE SEQUENCE [LARGE SCALE GENOMIC DNA]</scope>
    <source>
        <strain evidence="2 3">2ta16</strain>
    </source>
</reference>
<evidence type="ECO:0000313" key="3">
    <source>
        <dbReference type="Proteomes" id="UP000017820"/>
    </source>
</evidence>
<feature type="chain" id="PRO_5004718603" description="ShKT domain-containing protein" evidence="1">
    <location>
        <begin position="21"/>
        <end position="93"/>
    </location>
</feature>
<dbReference type="RefSeq" id="WP_023400032.1">
    <property type="nucleotide sequence ID" value="NZ_AUSV01000051.1"/>
</dbReference>
<feature type="signal peptide" evidence="1">
    <location>
        <begin position="1"/>
        <end position="20"/>
    </location>
</feature>
<sequence>MKKMLLTVISCLGISVAAIAADTQAATPSQTATIDGITSATYTANTNILGLLTPSNACTDRCQYEYEACVKWAPPWKNCRAYLTSCTRNCANK</sequence>
<dbReference type="EMBL" id="AUSV01000051">
    <property type="protein sequence ID" value="ESP92401.1"/>
    <property type="molecule type" value="Genomic_DNA"/>
</dbReference>
<proteinExistence type="predicted"/>
<evidence type="ECO:0000256" key="1">
    <source>
        <dbReference type="SAM" id="SignalP"/>
    </source>
</evidence>
<evidence type="ECO:0000313" key="2">
    <source>
        <dbReference type="EMBL" id="ESP92401.1"/>
    </source>
</evidence>
<dbReference type="AlphaFoldDB" id="V4H4K7"/>
<comment type="caution">
    <text evidence="2">The sequence shown here is derived from an EMBL/GenBank/DDBJ whole genome shotgun (WGS) entry which is preliminary data.</text>
</comment>
<accession>V4H4K7</accession>
<protein>
    <recommendedName>
        <fullName evidence="4">ShKT domain-containing protein</fullName>
    </recommendedName>
</protein>